<keyword evidence="7" id="KW-0539">Nucleus</keyword>
<evidence type="ECO:0000256" key="9">
    <source>
        <dbReference type="ARBA" id="ARBA00023306"/>
    </source>
</evidence>
<dbReference type="GO" id="GO:1990904">
    <property type="term" value="C:ribonucleoprotein complex"/>
    <property type="evidence" value="ECO:0007669"/>
    <property type="project" value="UniProtKB-KW"/>
</dbReference>
<dbReference type="Gene3D" id="6.10.280.120">
    <property type="entry name" value="Growth arrest and DNA-damage-inducible proteins-interacting protein 1"/>
    <property type="match status" value="1"/>
</dbReference>
<proteinExistence type="inferred from homology"/>
<keyword evidence="6" id="KW-0496">Mitochondrion</keyword>
<protein>
    <recommendedName>
        <fullName evidence="11">Large ribosomal subunit protein mL64</fullName>
    </recommendedName>
    <alternativeName>
        <fullName evidence="10">39S ribosomal protein L59, mitochondrial</fullName>
    </alternativeName>
    <alternativeName>
        <fullName evidence="12">Growth arrest and DNA damage-inducible proteins-interacting protein 1</fullName>
    </alternativeName>
</protein>
<evidence type="ECO:0000256" key="3">
    <source>
        <dbReference type="ARBA" id="ARBA00005421"/>
    </source>
</evidence>
<reference evidence="15 16" key="1">
    <citation type="submission" date="2024-05" db="EMBL/GenBank/DDBJ databases">
        <title>Genetic variation in Jamaican populations of the coffee berry borer (Hypothenemus hampei).</title>
        <authorList>
            <person name="Errbii M."/>
            <person name="Myrie A."/>
        </authorList>
    </citation>
    <scope>NUCLEOTIDE SEQUENCE [LARGE SCALE GENOMIC DNA]</scope>
    <source>
        <strain evidence="15">JA-Hopewell-2020-01-JO</strain>
        <tissue evidence="15">Whole body</tissue>
    </source>
</reference>
<organism evidence="15 16">
    <name type="scientific">Hypothenemus hampei</name>
    <name type="common">Coffee berry borer</name>
    <dbReference type="NCBI Taxonomy" id="57062"/>
    <lineage>
        <taxon>Eukaryota</taxon>
        <taxon>Metazoa</taxon>
        <taxon>Ecdysozoa</taxon>
        <taxon>Arthropoda</taxon>
        <taxon>Hexapoda</taxon>
        <taxon>Insecta</taxon>
        <taxon>Pterygota</taxon>
        <taxon>Neoptera</taxon>
        <taxon>Endopterygota</taxon>
        <taxon>Coleoptera</taxon>
        <taxon>Polyphaga</taxon>
        <taxon>Cucujiformia</taxon>
        <taxon>Curculionidae</taxon>
        <taxon>Scolytinae</taxon>
        <taxon>Hypothenemus</taxon>
    </lineage>
</organism>
<dbReference type="GO" id="GO:0005634">
    <property type="term" value="C:nucleus"/>
    <property type="evidence" value="ECO:0007669"/>
    <property type="project" value="UniProtKB-SubCell"/>
</dbReference>
<evidence type="ECO:0000256" key="2">
    <source>
        <dbReference type="ARBA" id="ARBA00004173"/>
    </source>
</evidence>
<dbReference type="GO" id="GO:0005739">
    <property type="term" value="C:mitochondrion"/>
    <property type="evidence" value="ECO:0007669"/>
    <property type="project" value="UniProtKB-SubCell"/>
</dbReference>
<dbReference type="AlphaFoldDB" id="A0ABD1EC73"/>
<evidence type="ECO:0000256" key="11">
    <source>
        <dbReference type="ARBA" id="ARBA00035184"/>
    </source>
</evidence>
<dbReference type="PANTHER" id="PTHR31761">
    <property type="entry name" value="GROWTH ARREST AND DNA DAMAGE-INDUCIBLE PROTEINS-INTERACTING PROTEIN 1 GADD45GIP1"/>
    <property type="match status" value="1"/>
</dbReference>
<gene>
    <name evidence="15" type="ORF">ABEB36_012722</name>
</gene>
<name>A0ABD1EC73_HYPHA</name>
<feature type="region of interest" description="Disordered" evidence="14">
    <location>
        <begin position="238"/>
        <end position="259"/>
    </location>
</feature>
<dbReference type="EMBL" id="JBDJPC010000009">
    <property type="protein sequence ID" value="KAL1492243.1"/>
    <property type="molecule type" value="Genomic_DNA"/>
</dbReference>
<evidence type="ECO:0000256" key="13">
    <source>
        <dbReference type="ARBA" id="ARBA00060144"/>
    </source>
</evidence>
<evidence type="ECO:0000313" key="16">
    <source>
        <dbReference type="Proteomes" id="UP001566132"/>
    </source>
</evidence>
<comment type="caution">
    <text evidence="15">The sequence shown here is derived from an EMBL/GenBank/DDBJ whole genome shotgun (WGS) entry which is preliminary data.</text>
</comment>
<keyword evidence="9" id="KW-0131">Cell cycle</keyword>
<sequence length="259" mass="30941">MLGSVISRRIFQITNTPLVRSTSQINIQKLESEQTAEVVEDDETRKKEENLQLKRNKSRLSEVHYRMLHEENPYPEPKLWHHGTISYMRKAYGKYGAASGFDPSLCWPIKEELQESIEYEKVKYPFTVPQLIEEAKNKREEKEKLKLQRQQQVAENMQKLEQWKRDLQAKIEKSQSEAMEAKLRKERLIEEVRRHFGYTVDPRDERFQELLEKKEKEQKKQMKEARKKEKEAKLVKKLLEKKGKEGKNEDAIEGKLEKE</sequence>
<evidence type="ECO:0000256" key="4">
    <source>
        <dbReference type="ARBA" id="ARBA00022980"/>
    </source>
</evidence>
<evidence type="ECO:0000256" key="10">
    <source>
        <dbReference type="ARBA" id="ARBA00030700"/>
    </source>
</evidence>
<evidence type="ECO:0000256" key="1">
    <source>
        <dbReference type="ARBA" id="ARBA00004123"/>
    </source>
</evidence>
<keyword evidence="8" id="KW-0687">Ribonucleoprotein</keyword>
<comment type="subcellular location">
    <subcellularLocation>
        <location evidence="2">Mitochondrion</location>
    </subcellularLocation>
    <subcellularLocation>
        <location evidence="1">Nucleus</location>
    </subcellularLocation>
</comment>
<evidence type="ECO:0000256" key="12">
    <source>
        <dbReference type="ARBA" id="ARBA00035485"/>
    </source>
</evidence>
<dbReference type="InterPro" id="IPR043035">
    <property type="entry name" value="Ribosomal_mL64_sf"/>
</dbReference>
<dbReference type="Proteomes" id="UP001566132">
    <property type="component" value="Unassembled WGS sequence"/>
</dbReference>
<evidence type="ECO:0000256" key="7">
    <source>
        <dbReference type="ARBA" id="ARBA00023242"/>
    </source>
</evidence>
<dbReference type="PANTHER" id="PTHR31761:SF1">
    <property type="entry name" value="LARGE RIBOSOMAL SUBUNIT PROTEIN ML64"/>
    <property type="match status" value="1"/>
</dbReference>
<evidence type="ECO:0000256" key="14">
    <source>
        <dbReference type="SAM" id="MobiDB-lite"/>
    </source>
</evidence>
<dbReference type="InterPro" id="IPR018472">
    <property type="entry name" value="Ribosomal_mL64"/>
</dbReference>
<dbReference type="GO" id="GO:0005840">
    <property type="term" value="C:ribosome"/>
    <property type="evidence" value="ECO:0007669"/>
    <property type="project" value="UniProtKB-KW"/>
</dbReference>
<evidence type="ECO:0000313" key="15">
    <source>
        <dbReference type="EMBL" id="KAL1492243.1"/>
    </source>
</evidence>
<keyword evidence="5" id="KW-0175">Coiled coil</keyword>
<dbReference type="Pfam" id="PF10147">
    <property type="entry name" value="CR6_interact"/>
    <property type="match status" value="1"/>
</dbReference>
<keyword evidence="4" id="KW-0689">Ribosomal protein</keyword>
<accession>A0ABD1EC73</accession>
<keyword evidence="16" id="KW-1185">Reference proteome</keyword>
<evidence type="ECO:0000256" key="5">
    <source>
        <dbReference type="ARBA" id="ARBA00023054"/>
    </source>
</evidence>
<comment type="function">
    <text evidence="13">Acts as a negative regulator of G1 to S cell cycle phase progression by inhibiting cyclin-dependent kinases. Inhibitory effects are additive with GADD45 proteins but also occur in the absence of GADD45 proteins. Acts as a repressor of the orphan nuclear receptor NR4A1 by inhibiting AB domain-mediated transcriptional activity. May be involved in the hormone-mediated regulation of NR4A1 transcriptional activity. May play a role in mitochondrial protein synthesis.</text>
</comment>
<evidence type="ECO:0000256" key="6">
    <source>
        <dbReference type="ARBA" id="ARBA00023128"/>
    </source>
</evidence>
<comment type="similarity">
    <text evidence="3">Belongs to the mitochondrion-specific ribosomal protein mL64 family.</text>
</comment>
<evidence type="ECO:0000256" key="8">
    <source>
        <dbReference type="ARBA" id="ARBA00023274"/>
    </source>
</evidence>